<keyword evidence="2" id="KW-1185">Reference proteome</keyword>
<proteinExistence type="predicted"/>
<evidence type="ECO:0000313" key="1">
    <source>
        <dbReference type="EMBL" id="MEN2786292.1"/>
    </source>
</evidence>
<evidence type="ECO:0000313" key="2">
    <source>
        <dbReference type="Proteomes" id="UP001404104"/>
    </source>
</evidence>
<dbReference type="EMBL" id="JBDIMF010000002">
    <property type="protein sequence ID" value="MEN2786292.1"/>
    <property type="molecule type" value="Genomic_DNA"/>
</dbReference>
<sequence>MTDSIRIAVTGSAYFMRREAQERALLEKATDPGARIAHAELAKRYAALNRTPEQA</sequence>
<protein>
    <submittedName>
        <fullName evidence="1">Uncharacterized protein</fullName>
    </submittedName>
</protein>
<reference evidence="1 2" key="1">
    <citation type="submission" date="2024-05" db="EMBL/GenBank/DDBJ databases">
        <authorList>
            <person name="Liu Q."/>
            <person name="Xin Y.-H."/>
        </authorList>
    </citation>
    <scope>NUCLEOTIDE SEQUENCE [LARGE SCALE GENOMIC DNA]</scope>
    <source>
        <strain evidence="1 2">CGMCC 1.15349</strain>
    </source>
</reference>
<dbReference type="Proteomes" id="UP001404104">
    <property type="component" value="Unassembled WGS sequence"/>
</dbReference>
<dbReference type="RefSeq" id="WP_345864087.1">
    <property type="nucleotide sequence ID" value="NZ_JBDIMF010000002.1"/>
</dbReference>
<organism evidence="1 2">
    <name type="scientific">Sphingomonas qilianensis</name>
    <dbReference type="NCBI Taxonomy" id="1736690"/>
    <lineage>
        <taxon>Bacteria</taxon>
        <taxon>Pseudomonadati</taxon>
        <taxon>Pseudomonadota</taxon>
        <taxon>Alphaproteobacteria</taxon>
        <taxon>Sphingomonadales</taxon>
        <taxon>Sphingomonadaceae</taxon>
        <taxon>Sphingomonas</taxon>
    </lineage>
</organism>
<name>A0ABU9XR36_9SPHN</name>
<gene>
    <name evidence="1" type="ORF">ABC969_07660</name>
</gene>
<accession>A0ABU9XR36</accession>
<comment type="caution">
    <text evidence="1">The sequence shown here is derived from an EMBL/GenBank/DDBJ whole genome shotgun (WGS) entry which is preliminary data.</text>
</comment>